<protein>
    <recommendedName>
        <fullName evidence="4">UbiA prenyltransferase family protein</fullName>
    </recommendedName>
</protein>
<feature type="transmembrane region" description="Helical" evidence="1">
    <location>
        <begin position="131"/>
        <end position="148"/>
    </location>
</feature>
<keyword evidence="1" id="KW-1133">Transmembrane helix</keyword>
<comment type="caution">
    <text evidence="2">The sequence shown here is derived from an EMBL/GenBank/DDBJ whole genome shotgun (WGS) entry which is preliminary data.</text>
</comment>
<evidence type="ECO:0008006" key="4">
    <source>
        <dbReference type="Google" id="ProtNLM"/>
    </source>
</evidence>
<dbReference type="OrthoDB" id="976812at2"/>
<dbReference type="AlphaFoldDB" id="A0A326RKD1"/>
<gene>
    <name evidence="2" type="ORF">CLV31_12718</name>
</gene>
<sequence length="276" mass="31597">MPFIQNLLRYISWLSLDVVLGAMAGMYFFAKLLHAPLQWPAYGLLALAVWVIYTTDHLLDIRGKERLDSSRRHFHAQNRLFLLFGVGLATLLGGVGAFWWFGWGKELQLTLILAALILGSRLLIRKLGPGWMKELSIAVFYVVGILWLPVIRAEAIDIKWMAMGFVPIYILLAFLNLLMLSFLDQREDEAAGYFSAVRTWTPQALIQVIRKLNFILIFVALGAFIVMPSFFRAFACVVLLMALIHYVSFFNGRLVAETKRIRMEWSFMLPVLLFAF</sequence>
<feature type="transmembrane region" description="Helical" evidence="1">
    <location>
        <begin position="160"/>
        <end position="183"/>
    </location>
</feature>
<dbReference type="RefSeq" id="WP_111395067.1">
    <property type="nucleotide sequence ID" value="NZ_QKTX01000027.1"/>
</dbReference>
<proteinExistence type="predicted"/>
<organism evidence="2 3">
    <name type="scientific">Algoriphagus aquaeductus</name>
    <dbReference type="NCBI Taxonomy" id="475299"/>
    <lineage>
        <taxon>Bacteria</taxon>
        <taxon>Pseudomonadati</taxon>
        <taxon>Bacteroidota</taxon>
        <taxon>Cytophagia</taxon>
        <taxon>Cytophagales</taxon>
        <taxon>Cyclobacteriaceae</taxon>
        <taxon>Algoriphagus</taxon>
    </lineage>
</organism>
<evidence type="ECO:0000256" key="1">
    <source>
        <dbReference type="SAM" id="Phobius"/>
    </source>
</evidence>
<evidence type="ECO:0000313" key="3">
    <source>
        <dbReference type="Proteomes" id="UP000248917"/>
    </source>
</evidence>
<name>A0A326RKD1_9BACT</name>
<reference evidence="2 3" key="1">
    <citation type="submission" date="2018-06" db="EMBL/GenBank/DDBJ databases">
        <title>Genomic Encyclopedia of Archaeal and Bacterial Type Strains, Phase II (KMG-II): from individual species to whole genera.</title>
        <authorList>
            <person name="Goeker M."/>
        </authorList>
    </citation>
    <scope>NUCLEOTIDE SEQUENCE [LARGE SCALE GENOMIC DNA]</scope>
    <source>
        <strain evidence="2 3">T4</strain>
    </source>
</reference>
<evidence type="ECO:0000313" key="2">
    <source>
        <dbReference type="EMBL" id="PZV76069.1"/>
    </source>
</evidence>
<dbReference type="EMBL" id="QKTX01000027">
    <property type="protein sequence ID" value="PZV76069.1"/>
    <property type="molecule type" value="Genomic_DNA"/>
</dbReference>
<accession>A0A326RKD1</accession>
<feature type="transmembrane region" description="Helical" evidence="1">
    <location>
        <begin position="7"/>
        <end position="29"/>
    </location>
</feature>
<feature type="transmembrane region" description="Helical" evidence="1">
    <location>
        <begin position="237"/>
        <end position="256"/>
    </location>
</feature>
<feature type="transmembrane region" description="Helical" evidence="1">
    <location>
        <begin position="107"/>
        <end position="124"/>
    </location>
</feature>
<feature type="transmembrane region" description="Helical" evidence="1">
    <location>
        <begin position="212"/>
        <end position="231"/>
    </location>
</feature>
<keyword evidence="3" id="KW-1185">Reference proteome</keyword>
<keyword evidence="1" id="KW-0472">Membrane</keyword>
<keyword evidence="1" id="KW-0812">Transmembrane</keyword>
<feature type="transmembrane region" description="Helical" evidence="1">
    <location>
        <begin position="41"/>
        <end position="59"/>
    </location>
</feature>
<feature type="transmembrane region" description="Helical" evidence="1">
    <location>
        <begin position="80"/>
        <end position="101"/>
    </location>
</feature>
<dbReference type="Proteomes" id="UP000248917">
    <property type="component" value="Unassembled WGS sequence"/>
</dbReference>